<protein>
    <submittedName>
        <fullName evidence="5">ATPase</fullName>
    </submittedName>
</protein>
<dbReference type="RefSeq" id="WP_073610865.1">
    <property type="nucleotide sequence ID" value="NZ_MRCG01000026.1"/>
</dbReference>
<dbReference type="InterPro" id="IPR046834">
    <property type="entry name" value="ABC_ATPase_C"/>
</dbReference>
<sequence>MTTSNDLHDQLHRLDGQGYGAYKAIKGEYDFGHFVMHIDHVQGDPFAAPSRVRVVVPQAVAGFPKSLWELPCRAIALADYLTREFYRATQVRQHQSGSGKSGLIGIVRPSQAMLNRSAARVTEEAVELRFTVGLPAFGRRIAGRQAAELLCQAVPDLVEKTLFYSALDGAQIQHHADTAEDAEALRSQLSAHNLVAFVADGAILPRRSGVDERPLVAQAVPFTAPESLRVTLRCPHAGAVTGMGIPAGITLIVGGGYHGKSTLLRAIEMGVYNHIPGDGRHQVVTDSAAVKVRAEDGRSIAGVNISPFIGSLPQGKSTQNFSTPNASGSTSQAANMIEAIEAGATALLVDEDTSATNFMIRDRRMQALIAKDREPITPFIDKVRQLYTDYGISTVLVMGGSGDYFDVSDTVIAMDEFCPQDVTERAKAIAVEFKTERDREGGQGFGSLTPRIIQPDSIDPSQGKRSVKLRVRDVDQLQIGTEAIDLSAIDQLVEPGQVRAIAAAIVYAQRYRMTSTTPLLEVITAVMADLDQYGLDCLTDWPMGDLVGFRGLELAASLNRLRTLKTTRSPNPIPTSKPA</sequence>
<evidence type="ECO:0000259" key="2">
    <source>
        <dbReference type="Pfam" id="PF09818"/>
    </source>
</evidence>
<name>A0A1U7IYW8_9CYAN</name>
<gene>
    <name evidence="5" type="ORF">NIES30_23405</name>
</gene>
<dbReference type="Pfam" id="PF20446">
    <property type="entry name" value="ABC_N"/>
    <property type="match status" value="1"/>
</dbReference>
<evidence type="ECO:0000313" key="6">
    <source>
        <dbReference type="Proteomes" id="UP000185557"/>
    </source>
</evidence>
<proteinExistence type="predicted"/>
<dbReference type="EMBL" id="MRCG01000026">
    <property type="protein sequence ID" value="OKH44079.1"/>
    <property type="molecule type" value="Genomic_DNA"/>
</dbReference>
<evidence type="ECO:0000256" key="1">
    <source>
        <dbReference type="SAM" id="MobiDB-lite"/>
    </source>
</evidence>
<evidence type="ECO:0000259" key="3">
    <source>
        <dbReference type="Pfam" id="PF20446"/>
    </source>
</evidence>
<dbReference type="Pfam" id="PF09818">
    <property type="entry name" value="ABC_ATPase"/>
    <property type="match status" value="1"/>
</dbReference>
<evidence type="ECO:0000259" key="4">
    <source>
        <dbReference type="Pfam" id="PF21117"/>
    </source>
</evidence>
<dbReference type="SUPFAM" id="SSF52540">
    <property type="entry name" value="P-loop containing nucleoside triphosphate hydrolases"/>
    <property type="match status" value="1"/>
</dbReference>
<dbReference type="AlphaFoldDB" id="A0A1U7IYW8"/>
<feature type="domain" description="ATPase of the ABC class C-terminal" evidence="2">
    <location>
        <begin position="170"/>
        <end position="448"/>
    </location>
</feature>
<feature type="domain" description="MRB1590-like C-terminal" evidence="4">
    <location>
        <begin position="468"/>
        <end position="566"/>
    </location>
</feature>
<reference evidence="5 6" key="1">
    <citation type="submission" date="2016-11" db="EMBL/GenBank/DDBJ databases">
        <title>Draft Genome Sequences of Nine Cyanobacterial Strains from Diverse Habitats.</title>
        <authorList>
            <person name="Zhu T."/>
            <person name="Hou S."/>
            <person name="Lu X."/>
            <person name="Hess W.R."/>
        </authorList>
    </citation>
    <scope>NUCLEOTIDE SEQUENCE [LARGE SCALE GENOMIC DNA]</scope>
    <source>
        <strain evidence="5 6">NIES-30</strain>
    </source>
</reference>
<dbReference type="InterPro" id="IPR046833">
    <property type="entry name" value="ABC_N"/>
</dbReference>
<dbReference type="PANTHER" id="PTHR38149:SF1">
    <property type="entry name" value="ATPASE"/>
    <property type="match status" value="1"/>
</dbReference>
<dbReference type="InterPro" id="IPR019195">
    <property type="entry name" value="ABC_ATPase_put"/>
</dbReference>
<accession>A0A1U7IYW8</accession>
<evidence type="ECO:0000313" key="5">
    <source>
        <dbReference type="EMBL" id="OKH44079.1"/>
    </source>
</evidence>
<keyword evidence="6" id="KW-1185">Reference proteome</keyword>
<feature type="region of interest" description="Disordered" evidence="1">
    <location>
        <begin position="440"/>
        <end position="461"/>
    </location>
</feature>
<organism evidence="5 6">
    <name type="scientific">Phormidium tenue NIES-30</name>
    <dbReference type="NCBI Taxonomy" id="549789"/>
    <lineage>
        <taxon>Bacteria</taxon>
        <taxon>Bacillati</taxon>
        <taxon>Cyanobacteriota</taxon>
        <taxon>Cyanophyceae</taxon>
        <taxon>Oscillatoriophycideae</taxon>
        <taxon>Oscillatoriales</taxon>
        <taxon>Oscillatoriaceae</taxon>
        <taxon>Phormidium</taxon>
    </lineage>
</organism>
<comment type="caution">
    <text evidence="5">The sequence shown here is derived from an EMBL/GenBank/DDBJ whole genome shotgun (WGS) entry which is preliminary data.</text>
</comment>
<dbReference type="Pfam" id="PF21117">
    <property type="entry name" value="MRB1590_C"/>
    <property type="match status" value="1"/>
</dbReference>
<dbReference type="OrthoDB" id="9809999at2"/>
<dbReference type="InterPro" id="IPR049069">
    <property type="entry name" value="MRB1590-like_C"/>
</dbReference>
<dbReference type="Proteomes" id="UP000185557">
    <property type="component" value="Unassembled WGS sequence"/>
</dbReference>
<dbReference type="InterPro" id="IPR027417">
    <property type="entry name" value="P-loop_NTPase"/>
</dbReference>
<feature type="domain" description="ATPase of the ABC class N-terminal" evidence="3">
    <location>
        <begin position="5"/>
        <end position="164"/>
    </location>
</feature>
<dbReference type="PANTHER" id="PTHR38149">
    <property type="entry name" value="ATPASE"/>
    <property type="match status" value="1"/>
</dbReference>